<sequence>KCYAQNNNRCIYLNDYHDNLDADPDDEVDDNKSDYSNDMDDGNDTADGNKSGVSGLRAPKVHRGVSSKSESKKEKAASKKRKVPKKEKASSKKGKAKTVALAYKKSAVVKYVTDELGKRVPKKVRMPNVLNYEDIRSGDELLTDNGDVWWKELRAKWQRWKQVNEIKEHEIEHQQWERILEQVQLFKEKTTDLLLWIHEQSPELYAKI</sequence>
<organism evidence="2 3">
    <name type="scientific">Reticulomyxa filosa</name>
    <dbReference type="NCBI Taxonomy" id="46433"/>
    <lineage>
        <taxon>Eukaryota</taxon>
        <taxon>Sar</taxon>
        <taxon>Rhizaria</taxon>
        <taxon>Retaria</taxon>
        <taxon>Foraminifera</taxon>
        <taxon>Monothalamids</taxon>
        <taxon>Reticulomyxidae</taxon>
        <taxon>Reticulomyxa</taxon>
    </lineage>
</organism>
<proteinExistence type="predicted"/>
<gene>
    <name evidence="2" type="ORF">RFI_39659</name>
</gene>
<feature type="non-terminal residue" evidence="2">
    <location>
        <position position="1"/>
    </location>
</feature>
<comment type="caution">
    <text evidence="2">The sequence shown here is derived from an EMBL/GenBank/DDBJ whole genome shotgun (WGS) entry which is preliminary data.</text>
</comment>
<reference evidence="2 3" key="1">
    <citation type="journal article" date="2013" name="Curr. Biol.">
        <title>The Genome of the Foraminiferan Reticulomyxa filosa.</title>
        <authorList>
            <person name="Glockner G."/>
            <person name="Hulsmann N."/>
            <person name="Schleicher M."/>
            <person name="Noegel A.A."/>
            <person name="Eichinger L."/>
            <person name="Gallinger C."/>
            <person name="Pawlowski J."/>
            <person name="Sierra R."/>
            <person name="Euteneuer U."/>
            <person name="Pillet L."/>
            <person name="Moustafa A."/>
            <person name="Platzer M."/>
            <person name="Groth M."/>
            <person name="Szafranski K."/>
            <person name="Schliwa M."/>
        </authorList>
    </citation>
    <scope>NUCLEOTIDE SEQUENCE [LARGE SCALE GENOMIC DNA]</scope>
</reference>
<dbReference type="AlphaFoldDB" id="X6L7N3"/>
<feature type="compositionally biased region" description="Basic residues" evidence="1">
    <location>
        <begin position="78"/>
        <end position="96"/>
    </location>
</feature>
<feature type="non-terminal residue" evidence="2">
    <location>
        <position position="208"/>
    </location>
</feature>
<evidence type="ECO:0000313" key="2">
    <source>
        <dbReference type="EMBL" id="ETN97867.1"/>
    </source>
</evidence>
<protein>
    <submittedName>
        <fullName evidence="2">Uncharacterized protein</fullName>
    </submittedName>
</protein>
<accession>X6L7N3</accession>
<evidence type="ECO:0000313" key="3">
    <source>
        <dbReference type="Proteomes" id="UP000023152"/>
    </source>
</evidence>
<evidence type="ECO:0000256" key="1">
    <source>
        <dbReference type="SAM" id="MobiDB-lite"/>
    </source>
</evidence>
<dbReference type="EMBL" id="ASPP01048393">
    <property type="protein sequence ID" value="ETN97867.1"/>
    <property type="molecule type" value="Genomic_DNA"/>
</dbReference>
<dbReference type="Proteomes" id="UP000023152">
    <property type="component" value="Unassembled WGS sequence"/>
</dbReference>
<keyword evidence="3" id="KW-1185">Reference proteome</keyword>
<feature type="region of interest" description="Disordered" evidence="1">
    <location>
        <begin position="15"/>
        <end position="96"/>
    </location>
</feature>
<name>X6L7N3_RETFI</name>